<proteinExistence type="predicted"/>
<dbReference type="Pfam" id="PF00594">
    <property type="entry name" value="Gla"/>
    <property type="match status" value="1"/>
</dbReference>
<dbReference type="RefSeq" id="XP_009184613.2">
    <property type="nucleotide sequence ID" value="XM_009186349.4"/>
</dbReference>
<reference evidence="4" key="2">
    <citation type="submission" date="2025-08" db="UniProtKB">
        <authorList>
            <consortium name="Ensembl"/>
        </authorList>
    </citation>
    <scope>IDENTIFICATION</scope>
</reference>
<dbReference type="HOGENOM" id="CLU_084796_0_0_1"/>
<dbReference type="GO" id="GO:0005509">
    <property type="term" value="F:calcium ion binding"/>
    <property type="evidence" value="ECO:0007669"/>
    <property type="project" value="InterPro"/>
</dbReference>
<evidence type="ECO:0000256" key="2">
    <source>
        <dbReference type="SAM" id="Phobius"/>
    </source>
</evidence>
<dbReference type="PANTHER" id="PTHR24278">
    <property type="entry name" value="COAGULATION FACTOR"/>
    <property type="match status" value="1"/>
</dbReference>
<reference evidence="4 5" key="1">
    <citation type="submission" date="2012-03" db="EMBL/GenBank/DDBJ databases">
        <title>Whole Genome Assembly of Papio anubis.</title>
        <authorList>
            <person name="Liu Y.L."/>
            <person name="Abraham K.A."/>
            <person name="Akbar H.A."/>
            <person name="Ali S.A."/>
            <person name="Anosike U.A."/>
            <person name="Aqrawi P.A."/>
            <person name="Arias F.A."/>
            <person name="Attaway T.A."/>
            <person name="Awwad R.A."/>
            <person name="Babu C.B."/>
            <person name="Bandaranaike D.B."/>
            <person name="Battles P.B."/>
            <person name="Bell A.B."/>
            <person name="Beltran B.B."/>
            <person name="Berhane-Mersha D.B."/>
            <person name="Bess C.B."/>
            <person name="Bickham C.B."/>
            <person name="Bolden T.B."/>
            <person name="Carter K.C."/>
            <person name="Chau D.C."/>
            <person name="Chavez A.C."/>
            <person name="Clerc-Blankenburg K.C."/>
            <person name="Coyle M.C."/>
            <person name="Dao M.D."/>
            <person name="Davila M.L.D."/>
            <person name="Davy-Carroll L.D."/>
            <person name="Denson S.D."/>
            <person name="Dinh H.D."/>
            <person name="Fernandez S.F."/>
            <person name="Fernando P.F."/>
            <person name="Forbes L.F."/>
            <person name="Francis C.F."/>
            <person name="Francisco L.F."/>
            <person name="Fu Q.F."/>
            <person name="Garcia-Iii R.G."/>
            <person name="Garrett T.G."/>
            <person name="Gross S.G."/>
            <person name="Gubbala S.G."/>
            <person name="Hirani K.H."/>
            <person name="Hogues M.H."/>
            <person name="Hollins B.H."/>
            <person name="Jackson L.J."/>
            <person name="Javaid M.J."/>
            <person name="Jhangiani S.J."/>
            <person name="Johnson A.J."/>
            <person name="Johnson B.J."/>
            <person name="Jones J.J."/>
            <person name="Joshi V.J."/>
            <person name="Kalu J.K."/>
            <person name="Khan N.K."/>
            <person name="Korchina V.K."/>
            <person name="Kovar C.K."/>
            <person name="Lago L.L."/>
            <person name="Lara F.L."/>
            <person name="Le T.-K.L."/>
            <person name="Lee S.L."/>
            <person name="Legall-Iii F.L."/>
            <person name="Lemon S.L."/>
            <person name="Liu J.L."/>
            <person name="Liu Y.-S.L."/>
            <person name="Liyanage D.L."/>
            <person name="Lopez J.L."/>
            <person name="Lorensuhewa L.L."/>
            <person name="Mata R.M."/>
            <person name="Mathew T.M."/>
            <person name="Mercado C.M."/>
            <person name="Mercado I.M."/>
            <person name="Morales K.M."/>
            <person name="Morgan M.M."/>
            <person name="Munidasa M.M."/>
            <person name="Ngo D.N."/>
            <person name="Nguyen L.N."/>
            <person name="Nguyen T.N."/>
            <person name="Nguyen N.N."/>
            <person name="Obregon M.O."/>
            <person name="Okwuonu G.O."/>
            <person name="Ongeri F.O."/>
            <person name="Onwere C.O."/>
            <person name="Osifeso I.O."/>
            <person name="Parra A.P."/>
            <person name="Patil S.P."/>
            <person name="Perez A.P."/>
            <person name="Perez Y.P."/>
            <person name="Pham C.P."/>
            <person name="Pu L.-L.P."/>
            <person name="Puazo M.P."/>
            <person name="Quiroz J.Q."/>
            <person name="Rouhana J.R."/>
            <person name="Ruiz M.R."/>
            <person name="Ruiz S.-J.R."/>
            <person name="Saada N.S."/>
            <person name="Santibanez J.S."/>
            <person name="Scheel M.S."/>
            <person name="Schneider B.S."/>
            <person name="Simmons D.S."/>
            <person name="Sisson I.S."/>
            <person name="Tang L.-Y.T."/>
            <person name="Thornton R.T."/>
            <person name="Tisius J.T."/>
            <person name="Toledanes G.T."/>
            <person name="Trejos Z.T."/>
            <person name="Usmani K.U."/>
            <person name="Varghese R.V."/>
            <person name="Vattathil S.V."/>
            <person name="Vee V.V."/>
            <person name="Walker D.W."/>
            <person name="Weissenberger G.W."/>
            <person name="White C.W."/>
            <person name="Williams A.W."/>
            <person name="Woodworth J.W."/>
            <person name="Wright R.W."/>
            <person name="Zhu Y.Z."/>
            <person name="Han Y.H."/>
            <person name="Newsham I.N."/>
            <person name="Nazareth L.N."/>
            <person name="Worley K.W."/>
            <person name="Muzny D.M."/>
            <person name="Rogers J.R."/>
            <person name="Gibbs R.G."/>
        </authorList>
    </citation>
    <scope>NUCLEOTIDE SEQUENCE [LARGE SCALE GENOMIC DNA]</scope>
</reference>
<feature type="domain" description="Gla" evidence="3">
    <location>
        <begin position="92"/>
        <end position="138"/>
    </location>
</feature>
<dbReference type="Ensembl" id="ENSPANT00000006561.3">
    <property type="protein sequence ID" value="ENSPANP00000007280.1"/>
    <property type="gene ID" value="ENSPANG00000014281.3"/>
</dbReference>
<dbReference type="FunFam" id="4.10.740.10:FF:000001">
    <property type="entry name" value="vitamin K-dependent protein S"/>
    <property type="match status" value="1"/>
</dbReference>
<evidence type="ECO:0000313" key="5">
    <source>
        <dbReference type="Proteomes" id="UP000028761"/>
    </source>
</evidence>
<protein>
    <submittedName>
        <fullName evidence="4">Proline rich and Gla domain 4</fullName>
    </submittedName>
</protein>
<dbReference type="InterPro" id="IPR050442">
    <property type="entry name" value="Peptidase_S1_coag_factors"/>
</dbReference>
<keyword evidence="2" id="KW-0812">Transmembrane</keyword>
<name>A0A096N4G3_PAPAN</name>
<keyword evidence="2" id="KW-0472">Membrane</keyword>
<dbReference type="STRING" id="9555.ENSPANP00000007280"/>
<organism evidence="4 5">
    <name type="scientific">Papio anubis</name>
    <name type="common">Olive baboon</name>
    <dbReference type="NCBI Taxonomy" id="9555"/>
    <lineage>
        <taxon>Eukaryota</taxon>
        <taxon>Metazoa</taxon>
        <taxon>Chordata</taxon>
        <taxon>Craniata</taxon>
        <taxon>Vertebrata</taxon>
        <taxon>Euteleostomi</taxon>
        <taxon>Mammalia</taxon>
        <taxon>Eutheria</taxon>
        <taxon>Euarchontoglires</taxon>
        <taxon>Primates</taxon>
        <taxon>Haplorrhini</taxon>
        <taxon>Catarrhini</taxon>
        <taxon>Cercopithecidae</taxon>
        <taxon>Cercopithecinae</taxon>
        <taxon>Papio</taxon>
    </lineage>
</organism>
<dbReference type="Bgee" id="ENSPANG00000014281">
    <property type="expression patterns" value="Expressed in esophagus and 29 other cell types or tissues"/>
</dbReference>
<dbReference type="SMART" id="SM00069">
    <property type="entry name" value="GLA"/>
    <property type="match status" value="1"/>
</dbReference>
<feature type="transmembrane region" description="Helical" evidence="2">
    <location>
        <begin position="154"/>
        <end position="178"/>
    </location>
</feature>
<dbReference type="PRINTS" id="PR00001">
    <property type="entry name" value="GLABLOOD"/>
</dbReference>
<dbReference type="OrthoDB" id="9945709at2759"/>
<dbReference type="AlphaFoldDB" id="A0A096N4G3"/>
<evidence type="ECO:0000256" key="1">
    <source>
        <dbReference type="ARBA" id="ARBA00023157"/>
    </source>
</evidence>
<keyword evidence="2" id="KW-1133">Transmembrane helix</keyword>
<dbReference type="CTD" id="79056"/>
<evidence type="ECO:0000313" key="4">
    <source>
        <dbReference type="Ensembl" id="ENSPANP00000007280.1"/>
    </source>
</evidence>
<evidence type="ECO:0000259" key="3">
    <source>
        <dbReference type="PROSITE" id="PS50998"/>
    </source>
</evidence>
<dbReference type="InterPro" id="IPR017857">
    <property type="entry name" value="Coagulation_fac-like_Gla_dom"/>
</dbReference>
<dbReference type="InterPro" id="IPR035972">
    <property type="entry name" value="GLA-like_dom_SF"/>
</dbReference>
<dbReference type="eggNOG" id="ENOG502S0JP">
    <property type="taxonomic scope" value="Eukaryota"/>
</dbReference>
<dbReference type="OMA" id="WKDVFTS"/>
<dbReference type="PROSITE" id="PS00011">
    <property type="entry name" value="GLA_1"/>
    <property type="match status" value="1"/>
</dbReference>
<dbReference type="PROSITE" id="PS50998">
    <property type="entry name" value="GLA_2"/>
    <property type="match status" value="1"/>
</dbReference>
<dbReference type="GeneTree" id="ENSGT00940000158268"/>
<accession>A0A096N4G3</accession>
<dbReference type="InterPro" id="IPR000294">
    <property type="entry name" value="GLA_domain"/>
</dbReference>
<dbReference type="SUPFAM" id="SSF57630">
    <property type="entry name" value="GLA-domain"/>
    <property type="match status" value="1"/>
</dbReference>
<dbReference type="GO" id="GO:0050699">
    <property type="term" value="F:WW domain binding"/>
    <property type="evidence" value="ECO:0007669"/>
    <property type="project" value="Ensembl"/>
</dbReference>
<dbReference type="PANTHER" id="PTHR24278:SF38">
    <property type="entry name" value="TRANSMEMBRANE GAMMA-CARBOXYGLUTAMIC ACID PROTEIN 4"/>
    <property type="match status" value="1"/>
</dbReference>
<reference evidence="4" key="3">
    <citation type="submission" date="2025-09" db="UniProtKB">
        <authorList>
            <consortium name="Ensembl"/>
        </authorList>
    </citation>
    <scope>IDENTIFICATION</scope>
</reference>
<dbReference type="GeneID" id="101021443"/>
<dbReference type="Gene3D" id="4.10.740.10">
    <property type="entry name" value="Coagulation Factor IX"/>
    <property type="match status" value="1"/>
</dbReference>
<keyword evidence="5" id="KW-1185">Reference proteome</keyword>
<gene>
    <name evidence="4" type="primary">PRRG4</name>
</gene>
<dbReference type="GO" id="GO:0005886">
    <property type="term" value="C:plasma membrane"/>
    <property type="evidence" value="ECO:0007669"/>
    <property type="project" value="Ensembl"/>
</dbReference>
<sequence length="266" mass="30186">MEIVLLLETPGKDLGDIPDLVDHHWRTNVINYFLFDSCQTMFTFLVLLSQLPTATLGFPHCTRGPKASKHAGEEVFTSKEEANFFIRRRLLYNRFDLELFTPGDVERECNEELCNYEEAREIFVDEDKTIAFWQKYSAKGPTTKSDGNREKIDVMGLLTGLIAAGVFLVIFGLLGYYLCITKCNRLQHPHSSAVYERGRHTPSIIFRRHEEAALSPLPPSVEDAGLPSYEQAVALTRKHSVSPPPPYPGYTKGFRVFKKSMSLPSH</sequence>
<dbReference type="Proteomes" id="UP000028761">
    <property type="component" value="Chromosome 12"/>
</dbReference>
<keyword evidence="1" id="KW-1015">Disulfide bond</keyword>
<dbReference type="GO" id="GO:0005615">
    <property type="term" value="C:extracellular space"/>
    <property type="evidence" value="ECO:0007669"/>
    <property type="project" value="TreeGrafter"/>
</dbReference>